<dbReference type="PROSITE" id="PS51819">
    <property type="entry name" value="VOC"/>
    <property type="match status" value="1"/>
</dbReference>
<feature type="binding site" evidence="1">
    <location>
        <position position="135"/>
    </location>
    <ligand>
        <name>a divalent metal cation</name>
        <dbReference type="ChEBI" id="CHEBI:60240"/>
        <note>catalytic</note>
    </ligand>
</feature>
<feature type="binding site" evidence="1">
    <location>
        <position position="240"/>
    </location>
    <ligand>
        <name>a divalent metal cation</name>
        <dbReference type="ChEBI" id="CHEBI:60240"/>
        <note>catalytic</note>
    </ligand>
</feature>
<dbReference type="InterPro" id="IPR043700">
    <property type="entry name" value="DSD"/>
</dbReference>
<dbReference type="Gene3D" id="3.10.180.10">
    <property type="entry name" value="2,3-Dihydroxybiphenyl 1,2-Dioxygenase, domain 1"/>
    <property type="match status" value="2"/>
</dbReference>
<evidence type="ECO:0000256" key="1">
    <source>
        <dbReference type="HAMAP-Rule" id="MF_02238"/>
    </source>
</evidence>
<dbReference type="Pfam" id="PF14696">
    <property type="entry name" value="Glyoxalase_5"/>
    <property type="match status" value="1"/>
</dbReference>
<dbReference type="Pfam" id="PF01261">
    <property type="entry name" value="AP_endonuc_2"/>
    <property type="match status" value="1"/>
</dbReference>
<dbReference type="EMBL" id="JAGSOV010000006">
    <property type="protein sequence ID" value="MCO1653780.1"/>
    <property type="molecule type" value="Genomic_DNA"/>
</dbReference>
<dbReference type="InterPro" id="IPR004360">
    <property type="entry name" value="Glyas_Fos-R_dOase_dom"/>
</dbReference>
<keyword evidence="5" id="KW-1185">Reference proteome</keyword>
<proteinExistence type="inferred from homology"/>
<feature type="binding site" evidence="1">
    <location>
        <position position="166"/>
    </location>
    <ligand>
        <name>a divalent metal cation</name>
        <dbReference type="ChEBI" id="CHEBI:60240"/>
        <note>catalytic</note>
    </ligand>
</feature>
<dbReference type="HAMAP" id="MF_02238">
    <property type="entry name" value="DSD"/>
    <property type="match status" value="1"/>
</dbReference>
<accession>A0ABT0ZSW3</accession>
<sequence>MTTHAIATVCLSGTLEDKLDAAAAAGFDGVELFEPDLVASPLPPAEVRARCTDLGLSIDLYQPFRDLDSTDPERFAANLRRAERKFDVMAGLGTDTVLVCSSVGADAVADPDLIAEQLHALAERAHARGLRIAYEALAWGTHVDTYDGSWDVVRRADHPSLGLCLDSFHVLSRGSDPAGIRAIPAAKLFFLQLADAPRLRMDVLQWSRHHRLFPGQGAFDLPAFVEHVLGAGYPGPLSLEVFNDVYRQSDPRRTATDAMRSLLALREQLVRRAAPPDGTVAVRPPAPPALTGHAFTEIAADDAGAARIAGALEALGFVRSGRHRSKPVELFEQGGARVLLNTGPPAAGSEIAALGLESADPPRSAARAAALHAPLLPRRRGPAEADLAAVAAPDGTSVFFCRTDSPDGWRTDFVAAPGAGGTGAGGTGAGFVHGIDHVALAQPYDQFDEAALFYRAVLGMEPEPTAEIAAPFGVVRDRVVTAGGVRLVLTASLLRRGGWAPGVPDPQYIAFGTTDALGTARAARAAGAPLLDIGDNYYDDLDARYALDPDLLAELRELGVMYDRDAGGEYRHFATELLGGRVFLQVVQRSPGYDGHAATDAPVRMAAQRRRRLAGAGGGGQRTSAGRFGSNAQSSTR</sequence>
<evidence type="ECO:0000313" key="4">
    <source>
        <dbReference type="EMBL" id="MCO1653780.1"/>
    </source>
</evidence>
<feature type="region of interest" description="Disordered" evidence="2">
    <location>
        <begin position="610"/>
        <end position="637"/>
    </location>
</feature>
<feature type="domain" description="VOC" evidence="3">
    <location>
        <begin position="434"/>
        <end position="576"/>
    </location>
</feature>
<comment type="function">
    <text evidence="1">Catalyzes the conversion of 3-dehydroshikimate to protocatechuate (3,4-dihydroxybenzoate), a common intermediate of quinate and shikimate degradation pathways.</text>
</comment>
<keyword evidence="4" id="KW-0413">Isomerase</keyword>
<dbReference type="PANTHER" id="PTHR12110">
    <property type="entry name" value="HYDROXYPYRUVATE ISOMERASE"/>
    <property type="match status" value="1"/>
</dbReference>
<dbReference type="InterPro" id="IPR029068">
    <property type="entry name" value="Glyas_Bleomycin-R_OHBP_Dase"/>
</dbReference>
<dbReference type="InterPro" id="IPR013022">
    <property type="entry name" value="Xyl_isomerase-like_TIM-brl"/>
</dbReference>
<name>A0ABT0ZSW3_9PSEU</name>
<dbReference type="GO" id="GO:0016853">
    <property type="term" value="F:isomerase activity"/>
    <property type="evidence" value="ECO:0007669"/>
    <property type="project" value="UniProtKB-KW"/>
</dbReference>
<dbReference type="PANTHER" id="PTHR12110:SF21">
    <property type="entry name" value="XYLOSE ISOMERASE-LIKE TIM BARREL DOMAIN-CONTAINING PROTEIN"/>
    <property type="match status" value="1"/>
</dbReference>
<dbReference type="SUPFAM" id="SSF51658">
    <property type="entry name" value="Xylose isomerase-like"/>
    <property type="match status" value="1"/>
</dbReference>
<dbReference type="RefSeq" id="WP_252435372.1">
    <property type="nucleotide sequence ID" value="NZ_JAGSOV010000006.1"/>
</dbReference>
<organism evidence="4 5">
    <name type="scientific">Pseudonocardia humida</name>
    <dbReference type="NCBI Taxonomy" id="2800819"/>
    <lineage>
        <taxon>Bacteria</taxon>
        <taxon>Bacillati</taxon>
        <taxon>Actinomycetota</taxon>
        <taxon>Actinomycetes</taxon>
        <taxon>Pseudonocardiales</taxon>
        <taxon>Pseudonocardiaceae</taxon>
        <taxon>Pseudonocardia</taxon>
    </lineage>
</organism>
<gene>
    <name evidence="4" type="ORF">KDL28_01795</name>
</gene>
<comment type="caution">
    <text evidence="1">Lacks conserved residue(s) required for the propagation of feature annotation.</text>
</comment>
<dbReference type="InterPro" id="IPR037523">
    <property type="entry name" value="VOC_core"/>
</dbReference>
<dbReference type="EC" id="4.2.1.118" evidence="1"/>
<keyword evidence="1" id="KW-0479">Metal-binding</keyword>
<dbReference type="InterPro" id="IPR050312">
    <property type="entry name" value="IolE/XylAMocC-like"/>
</dbReference>
<comment type="cofactor">
    <cofactor evidence="1">
        <name>a divalent metal cation</name>
        <dbReference type="ChEBI" id="CHEBI:60240"/>
    </cofactor>
</comment>
<evidence type="ECO:0000256" key="2">
    <source>
        <dbReference type="SAM" id="MobiDB-lite"/>
    </source>
</evidence>
<keyword evidence="1" id="KW-0456">Lyase</keyword>
<comment type="caution">
    <text evidence="4">The sequence shown here is derived from an EMBL/GenBank/DDBJ whole genome shotgun (WGS) entry which is preliminary data.</text>
</comment>
<evidence type="ECO:0000313" key="5">
    <source>
        <dbReference type="Proteomes" id="UP001165283"/>
    </source>
</evidence>
<dbReference type="InterPro" id="IPR036237">
    <property type="entry name" value="Xyl_isomerase-like_sf"/>
</dbReference>
<dbReference type="Proteomes" id="UP001165283">
    <property type="component" value="Unassembled WGS sequence"/>
</dbReference>
<evidence type="ECO:0000259" key="3">
    <source>
        <dbReference type="PROSITE" id="PS51819"/>
    </source>
</evidence>
<reference evidence="4" key="1">
    <citation type="submission" date="2021-04" db="EMBL/GenBank/DDBJ databases">
        <title>Pseudonocardia sp. nov., isolated from sandy soil of mangrove forest.</title>
        <authorList>
            <person name="Zan Z."/>
            <person name="Huang R."/>
            <person name="Liu W."/>
        </authorList>
    </citation>
    <scope>NUCLEOTIDE SEQUENCE</scope>
    <source>
        <strain evidence="4">S2-4</strain>
    </source>
</reference>
<dbReference type="Pfam" id="PF00903">
    <property type="entry name" value="Glyoxalase"/>
    <property type="match status" value="1"/>
</dbReference>
<comment type="pathway">
    <text evidence="1">Aromatic compound metabolism; 3,4-dihydroxybenzoate biosynthesis.</text>
</comment>
<feature type="binding site" evidence="1">
    <location>
        <position position="192"/>
    </location>
    <ligand>
        <name>a divalent metal cation</name>
        <dbReference type="ChEBI" id="CHEBI:60240"/>
        <note>catalytic</note>
    </ligand>
</feature>
<comment type="catalytic activity">
    <reaction evidence="1">
        <text>3-dehydroshikimate = 3,4-dihydroxybenzoate + H2O</text>
        <dbReference type="Rhea" id="RHEA:24848"/>
        <dbReference type="ChEBI" id="CHEBI:15377"/>
        <dbReference type="ChEBI" id="CHEBI:16630"/>
        <dbReference type="ChEBI" id="CHEBI:36241"/>
        <dbReference type="EC" id="4.2.1.118"/>
    </reaction>
</comment>
<dbReference type="SUPFAM" id="SSF54593">
    <property type="entry name" value="Glyoxalase/Bleomycin resistance protein/Dihydroxybiphenyl dioxygenase"/>
    <property type="match status" value="1"/>
</dbReference>
<comment type="similarity">
    <text evidence="1">Belongs to the bacterial two-domain DSD family.</text>
</comment>
<protein>
    <recommendedName>
        <fullName evidence="1">3-dehydroshikimate dehydratase</fullName>
        <shortName evidence="1">DSD</shortName>
        <ecNumber evidence="1">4.2.1.118</ecNumber>
    </recommendedName>
</protein>
<dbReference type="Gene3D" id="3.20.20.150">
    <property type="entry name" value="Divalent-metal-dependent TIM barrel enzymes"/>
    <property type="match status" value="1"/>
</dbReference>